<protein>
    <submittedName>
        <fullName evidence="1">Uncharacterized protein</fullName>
    </submittedName>
</protein>
<proteinExistence type="predicted"/>
<accession>A0A0E9TK16</accession>
<evidence type="ECO:0000313" key="1">
    <source>
        <dbReference type="EMBL" id="JAH53088.1"/>
    </source>
</evidence>
<reference evidence="1" key="1">
    <citation type="submission" date="2014-11" db="EMBL/GenBank/DDBJ databases">
        <authorList>
            <person name="Amaro Gonzalez C."/>
        </authorList>
    </citation>
    <scope>NUCLEOTIDE SEQUENCE</scope>
</reference>
<dbReference type="AlphaFoldDB" id="A0A0E9TK16"/>
<organism evidence="1">
    <name type="scientific">Anguilla anguilla</name>
    <name type="common">European freshwater eel</name>
    <name type="synonym">Muraena anguilla</name>
    <dbReference type="NCBI Taxonomy" id="7936"/>
    <lineage>
        <taxon>Eukaryota</taxon>
        <taxon>Metazoa</taxon>
        <taxon>Chordata</taxon>
        <taxon>Craniata</taxon>
        <taxon>Vertebrata</taxon>
        <taxon>Euteleostomi</taxon>
        <taxon>Actinopterygii</taxon>
        <taxon>Neopterygii</taxon>
        <taxon>Teleostei</taxon>
        <taxon>Anguilliformes</taxon>
        <taxon>Anguillidae</taxon>
        <taxon>Anguilla</taxon>
    </lineage>
</organism>
<dbReference type="EMBL" id="GBXM01055489">
    <property type="protein sequence ID" value="JAH53088.1"/>
    <property type="molecule type" value="Transcribed_RNA"/>
</dbReference>
<reference evidence="1" key="2">
    <citation type="journal article" date="2015" name="Fish Shellfish Immunol.">
        <title>Early steps in the European eel (Anguilla anguilla)-Vibrio vulnificus interaction in the gills: Role of the RtxA13 toxin.</title>
        <authorList>
            <person name="Callol A."/>
            <person name="Pajuelo D."/>
            <person name="Ebbesson L."/>
            <person name="Teles M."/>
            <person name="MacKenzie S."/>
            <person name="Amaro C."/>
        </authorList>
    </citation>
    <scope>NUCLEOTIDE SEQUENCE</scope>
</reference>
<sequence>MQNVPQNLSAIKYILYNVLPNSFSQILSPCLPFLKIKNQIWTKCLPH</sequence>
<name>A0A0E9TK16_ANGAN</name>